<dbReference type="RefSeq" id="WP_014402910.1">
    <property type="nucleotide sequence ID" value="NC_017033.1"/>
</dbReference>
<proteinExistence type="predicted"/>
<evidence type="ECO:0000256" key="1">
    <source>
        <dbReference type="ARBA" id="ARBA00004328"/>
    </source>
</evidence>
<feature type="region of interest" description="Disordered" evidence="3">
    <location>
        <begin position="1"/>
        <end position="25"/>
    </location>
</feature>
<dbReference type="OrthoDB" id="1551157at2"/>
<dbReference type="Gene3D" id="6.10.140.1630">
    <property type="match status" value="1"/>
</dbReference>
<organism evidence="4 5">
    <name type="scientific">Frateuria aurantia (strain ATCC 33424 / DSM 6220 / KCTC 2777 / LMG 1558 / NBRC 3245 / NCIMB 13370)</name>
    <name type="common">Acetobacter aurantius</name>
    <dbReference type="NCBI Taxonomy" id="767434"/>
    <lineage>
        <taxon>Bacteria</taxon>
        <taxon>Pseudomonadati</taxon>
        <taxon>Pseudomonadota</taxon>
        <taxon>Gammaproteobacteria</taxon>
        <taxon>Lysobacterales</taxon>
        <taxon>Rhodanobacteraceae</taxon>
        <taxon>Frateuria</taxon>
    </lineage>
</organism>
<dbReference type="InterPro" id="IPR022741">
    <property type="entry name" value="Phage_B103_Gp8"/>
</dbReference>
<dbReference type="HOGENOM" id="CLU_2478827_0_0_6"/>
<evidence type="ECO:0000313" key="4">
    <source>
        <dbReference type="EMBL" id="AFC85905.1"/>
    </source>
</evidence>
<evidence type="ECO:0000256" key="3">
    <source>
        <dbReference type="SAM" id="MobiDB-lite"/>
    </source>
</evidence>
<evidence type="ECO:0000256" key="2">
    <source>
        <dbReference type="ARBA" id="ARBA00022581"/>
    </source>
</evidence>
<dbReference type="AlphaFoldDB" id="H8L661"/>
<dbReference type="KEGG" id="fau:Fraau_1483"/>
<comment type="subcellular location">
    <subcellularLocation>
        <location evidence="1">Virion</location>
    </subcellularLocation>
</comment>
<gene>
    <name evidence="4" type="ordered locus">Fraau_1483</name>
</gene>
<evidence type="ECO:0000313" key="5">
    <source>
        <dbReference type="Proteomes" id="UP000005234"/>
    </source>
</evidence>
<dbReference type="STRING" id="767434.Fraau_1483"/>
<dbReference type="Pfam" id="PF11133">
    <property type="entry name" value="Phage_head_fibr"/>
    <property type="match status" value="1"/>
</dbReference>
<dbReference type="EMBL" id="CP003350">
    <property type="protein sequence ID" value="AFC85905.1"/>
    <property type="molecule type" value="Genomic_DNA"/>
</dbReference>
<sequence>MTVNVVTEDGTIAEVSTPSDASGSSYTLPAATSSALGGVKEGAYVANAGESTATDVAGAVTSINAVATQLNALIASLQASGALAASS</sequence>
<accession>H8L661</accession>
<keyword evidence="5" id="KW-1185">Reference proteome</keyword>
<feature type="compositionally biased region" description="Polar residues" evidence="3">
    <location>
        <begin position="14"/>
        <end position="25"/>
    </location>
</feature>
<protein>
    <submittedName>
        <fullName evidence="4">Head fiber protein</fullName>
    </submittedName>
</protein>
<dbReference type="Proteomes" id="UP000005234">
    <property type="component" value="Chromosome"/>
</dbReference>
<name>H8L661_FRAAD</name>
<keyword evidence="2" id="KW-0945">Host-virus interaction</keyword>
<reference evidence="4" key="1">
    <citation type="submission" date="2012-02" db="EMBL/GenBank/DDBJ databases">
        <title>The complete genome of Frateuria aurantia DSM 6220.</title>
        <authorList>
            <consortium name="US DOE Joint Genome Institute (JGI-PGF)"/>
            <person name="Lucas S."/>
            <person name="Copeland A."/>
            <person name="Lapidus A."/>
            <person name="Glavina del Rio T."/>
            <person name="Dalin E."/>
            <person name="Tice H."/>
            <person name="Bruce D."/>
            <person name="Goodwin L."/>
            <person name="Pitluck S."/>
            <person name="Peters L."/>
            <person name="Ovchinnikova G."/>
            <person name="Teshima H."/>
            <person name="Kyrpides N."/>
            <person name="Mavromatis K."/>
            <person name="Ivanova N."/>
            <person name="Brettin T."/>
            <person name="Detter J.C."/>
            <person name="Han C."/>
            <person name="Larimer F."/>
            <person name="Land M."/>
            <person name="Hauser L."/>
            <person name="Markowitz V."/>
            <person name="Cheng J.-F."/>
            <person name="Hugenholtz P."/>
            <person name="Woyke T."/>
            <person name="Wu D."/>
            <person name="Brambilla E."/>
            <person name="Klenk H.-P."/>
            <person name="Eisen J.A."/>
        </authorList>
    </citation>
    <scope>NUCLEOTIDE SEQUENCE</scope>
    <source>
        <strain evidence="4">DSM 6220</strain>
    </source>
</reference>